<dbReference type="HAMAP" id="MF_00373">
    <property type="entry name" value="Ribosomal_bL28"/>
    <property type="match status" value="1"/>
</dbReference>
<dbReference type="SUPFAM" id="SSF143800">
    <property type="entry name" value="L28p-like"/>
    <property type="match status" value="1"/>
</dbReference>
<dbReference type="InterPro" id="IPR037147">
    <property type="entry name" value="Ribosomal_bL28_sf"/>
</dbReference>
<sequence>MARTCEICGKGPRSGHSISFSNKHSKRRFVPNLQRVRALVDGVPRRVRVCTTCLKSGRVKRAV</sequence>
<dbReference type="PANTHER" id="PTHR39080:SF1">
    <property type="entry name" value="LARGE RIBOSOMAL SUBUNIT PROTEIN BL28A"/>
    <property type="match status" value="1"/>
</dbReference>
<gene>
    <name evidence="5" type="ORF">HGMM_F47C12C31</name>
</gene>
<accession>H5SLW8</accession>
<feature type="region of interest" description="Disordered" evidence="4">
    <location>
        <begin position="1"/>
        <end position="20"/>
    </location>
</feature>
<keyword evidence="3" id="KW-0687">Ribonucleoprotein</keyword>
<reference evidence="5" key="1">
    <citation type="journal article" date="2005" name="Environ. Microbiol.">
        <title>Genetic and functional properties of uncultivated thermophilic crenarchaeotes from a subsurface gold mine as revealed by analysis of genome fragments.</title>
        <authorList>
            <person name="Nunoura T."/>
            <person name="Hirayama H."/>
            <person name="Takami H."/>
            <person name="Oida H."/>
            <person name="Nishi S."/>
            <person name="Shimamura S."/>
            <person name="Suzuki Y."/>
            <person name="Inagaki F."/>
            <person name="Takai K."/>
            <person name="Nealson K.H."/>
            <person name="Horikoshi K."/>
        </authorList>
    </citation>
    <scope>NUCLEOTIDE SEQUENCE</scope>
</reference>
<evidence type="ECO:0000313" key="5">
    <source>
        <dbReference type="EMBL" id="BAL57154.1"/>
    </source>
</evidence>
<comment type="similarity">
    <text evidence="1">Belongs to the bacterial ribosomal protein bL28 family.</text>
</comment>
<dbReference type="InterPro" id="IPR026569">
    <property type="entry name" value="Ribosomal_bL28"/>
</dbReference>
<dbReference type="AlphaFoldDB" id="H5SLW8"/>
<evidence type="ECO:0000256" key="3">
    <source>
        <dbReference type="ARBA" id="ARBA00023274"/>
    </source>
</evidence>
<dbReference type="GO" id="GO:1990904">
    <property type="term" value="C:ribonucleoprotein complex"/>
    <property type="evidence" value="ECO:0007669"/>
    <property type="project" value="UniProtKB-KW"/>
</dbReference>
<evidence type="ECO:0000256" key="2">
    <source>
        <dbReference type="ARBA" id="ARBA00022980"/>
    </source>
</evidence>
<proteinExistence type="inferred from homology"/>
<dbReference type="Gene3D" id="2.30.170.40">
    <property type="entry name" value="Ribosomal protein L28/L24"/>
    <property type="match status" value="1"/>
</dbReference>
<reference evidence="5" key="2">
    <citation type="journal article" date="2012" name="PLoS ONE">
        <title>A Deeply Branching Thermophilic Bacterium with an Ancient Acetyl-CoA Pathway Dominates a Subsurface Ecosystem.</title>
        <authorList>
            <person name="Takami H."/>
            <person name="Noguchi H."/>
            <person name="Takaki Y."/>
            <person name="Uchiyama I."/>
            <person name="Toyoda A."/>
            <person name="Nishi S."/>
            <person name="Chee G.-J."/>
            <person name="Arai W."/>
            <person name="Nunoura T."/>
            <person name="Itoh T."/>
            <person name="Hattori M."/>
            <person name="Takai K."/>
        </authorList>
    </citation>
    <scope>NUCLEOTIDE SEQUENCE</scope>
</reference>
<dbReference type="EMBL" id="AP011767">
    <property type="protein sequence ID" value="BAL57154.1"/>
    <property type="molecule type" value="Genomic_DNA"/>
</dbReference>
<dbReference type="PANTHER" id="PTHR39080">
    <property type="entry name" value="50S RIBOSOMAL PROTEIN L28"/>
    <property type="match status" value="1"/>
</dbReference>
<dbReference type="NCBIfam" id="TIGR00009">
    <property type="entry name" value="L28"/>
    <property type="match status" value="1"/>
</dbReference>
<dbReference type="InterPro" id="IPR001383">
    <property type="entry name" value="Ribosomal_bL28_bact-type"/>
</dbReference>
<dbReference type="InterPro" id="IPR050096">
    <property type="entry name" value="Bacterial_rp_bL28"/>
</dbReference>
<evidence type="ECO:0000256" key="1">
    <source>
        <dbReference type="ARBA" id="ARBA00008760"/>
    </source>
</evidence>
<protein>
    <submittedName>
        <fullName evidence="5">50S ribosomal protein L28</fullName>
    </submittedName>
</protein>
<dbReference type="GO" id="GO:0003735">
    <property type="term" value="F:structural constituent of ribosome"/>
    <property type="evidence" value="ECO:0007669"/>
    <property type="project" value="InterPro"/>
</dbReference>
<name>H5SLW8_9ZZZZ</name>
<dbReference type="InterPro" id="IPR034704">
    <property type="entry name" value="Ribosomal_bL28/bL31-like_sf"/>
</dbReference>
<keyword evidence="2 5" id="KW-0689">Ribosomal protein</keyword>
<organism evidence="5">
    <name type="scientific">uncultured prokaryote</name>
    <dbReference type="NCBI Taxonomy" id="198431"/>
    <lineage>
        <taxon>unclassified sequences</taxon>
        <taxon>environmental samples</taxon>
    </lineage>
</organism>
<dbReference type="Pfam" id="PF00830">
    <property type="entry name" value="Ribosomal_L28"/>
    <property type="match status" value="1"/>
</dbReference>
<evidence type="ECO:0000256" key="4">
    <source>
        <dbReference type="SAM" id="MobiDB-lite"/>
    </source>
</evidence>